<proteinExistence type="predicted"/>
<dbReference type="EMBL" id="RDQH01000333">
    <property type="protein sequence ID" value="RXH94936.1"/>
    <property type="molecule type" value="Genomic_DNA"/>
</dbReference>
<dbReference type="GO" id="GO:0003676">
    <property type="term" value="F:nucleic acid binding"/>
    <property type="evidence" value="ECO:0007669"/>
    <property type="project" value="InterPro"/>
</dbReference>
<reference evidence="2 3" key="1">
    <citation type="submission" date="2018-10" db="EMBL/GenBank/DDBJ databases">
        <title>A high-quality apple genome assembly.</title>
        <authorList>
            <person name="Hu J."/>
        </authorList>
    </citation>
    <scope>NUCLEOTIDE SEQUENCE [LARGE SCALE GENOMIC DNA]</scope>
    <source>
        <strain evidence="3">cv. HFTH1</strain>
        <tissue evidence="2">Young leaf</tissue>
    </source>
</reference>
<accession>A0A498JIP4</accession>
<comment type="caution">
    <text evidence="2">The sequence shown here is derived from an EMBL/GenBank/DDBJ whole genome shotgun (WGS) entry which is preliminary data.</text>
</comment>
<dbReference type="Pfam" id="PF03178">
    <property type="entry name" value="CPSF_A"/>
    <property type="match status" value="1"/>
</dbReference>
<dbReference type="GO" id="GO:0005634">
    <property type="term" value="C:nucleus"/>
    <property type="evidence" value="ECO:0007669"/>
    <property type="project" value="InterPro"/>
</dbReference>
<organism evidence="2 3">
    <name type="scientific">Malus domestica</name>
    <name type="common">Apple</name>
    <name type="synonym">Pyrus malus</name>
    <dbReference type="NCBI Taxonomy" id="3750"/>
    <lineage>
        <taxon>Eukaryota</taxon>
        <taxon>Viridiplantae</taxon>
        <taxon>Streptophyta</taxon>
        <taxon>Embryophyta</taxon>
        <taxon>Tracheophyta</taxon>
        <taxon>Spermatophyta</taxon>
        <taxon>Magnoliopsida</taxon>
        <taxon>eudicotyledons</taxon>
        <taxon>Gunneridae</taxon>
        <taxon>Pentapetalae</taxon>
        <taxon>rosids</taxon>
        <taxon>fabids</taxon>
        <taxon>Rosales</taxon>
        <taxon>Rosaceae</taxon>
        <taxon>Amygdaloideae</taxon>
        <taxon>Maleae</taxon>
        <taxon>Malus</taxon>
    </lineage>
</organism>
<protein>
    <recommendedName>
        <fullName evidence="1">RSE1/DDB1/CPSF1 C-terminal domain-containing protein</fullName>
    </recommendedName>
</protein>
<dbReference type="AlphaFoldDB" id="A0A498JIP4"/>
<name>A0A498JIP4_MALDO</name>
<evidence type="ECO:0000313" key="3">
    <source>
        <dbReference type="Proteomes" id="UP000290289"/>
    </source>
</evidence>
<dbReference type="InterPro" id="IPR004871">
    <property type="entry name" value="RSE1/DDB1/CPSF1_C"/>
</dbReference>
<dbReference type="InterPro" id="IPR050358">
    <property type="entry name" value="RSE1/DDB1/CFT1"/>
</dbReference>
<dbReference type="STRING" id="3750.A0A498JIP4"/>
<dbReference type="Proteomes" id="UP000290289">
    <property type="component" value="Chromosome 7"/>
</dbReference>
<evidence type="ECO:0000313" key="2">
    <source>
        <dbReference type="EMBL" id="RXH94936.1"/>
    </source>
</evidence>
<sequence length="383" mass="42352">MLNPDSMHCFEGPEWLHLRRGRESFARGPLVKVDPQGRFGGVLVYGFQMIILKAAEGGSGLVGDDDGFGSGGAISARVESSYIFNLGDMDMKHVKDFTFVHGYIEPVLVILHEQKLTWAGHVSWKHHACMISALSISTTLKQHPHIWSAVNLPHDSYNLLAVPSPIGGVLFLTVELDAANATWLLNDVALLSTKTGELLLLTLVYDGRLVSEVYAKDFKGPKITLNKWNGTELNGVAFFDVPPFLLRLVVADERKNIQIFFYAPKRSESWKGQKLLSRAKFLVGTHVTKFLRLQMLSNSGTNPGSNKTNCYALLFGTLDGSIGCVMPLDELTFRRLQSLQKKLVDAVAHVAGLNPRAFRQFRSNGKAYLPGPDTIVDCKLLTQ</sequence>
<feature type="domain" description="RSE1/DDB1/CPSF1 C-terminal" evidence="1">
    <location>
        <begin position="248"/>
        <end position="382"/>
    </location>
</feature>
<dbReference type="Gene3D" id="2.130.10.10">
    <property type="entry name" value="YVTN repeat-like/Quinoprotein amine dehydrogenase"/>
    <property type="match status" value="2"/>
</dbReference>
<dbReference type="PANTHER" id="PTHR10644">
    <property type="entry name" value="DNA REPAIR/RNA PROCESSING CPSF FAMILY"/>
    <property type="match status" value="1"/>
</dbReference>
<gene>
    <name evidence="2" type="ORF">DVH24_024620</name>
</gene>
<keyword evidence="3" id="KW-1185">Reference proteome</keyword>
<evidence type="ECO:0000259" key="1">
    <source>
        <dbReference type="Pfam" id="PF03178"/>
    </source>
</evidence>
<dbReference type="InterPro" id="IPR015943">
    <property type="entry name" value="WD40/YVTN_repeat-like_dom_sf"/>
</dbReference>